<dbReference type="Proteomes" id="UP000321405">
    <property type="component" value="Unassembled WGS sequence"/>
</dbReference>
<proteinExistence type="predicted"/>
<keyword evidence="2" id="KW-1185">Reference proteome</keyword>
<evidence type="ECO:0000313" key="1">
    <source>
        <dbReference type="EMBL" id="GEL02014.1"/>
    </source>
</evidence>
<reference evidence="1 2" key="1">
    <citation type="submission" date="2019-07" db="EMBL/GenBank/DDBJ databases">
        <title>Whole genome shotgun sequence of Swaminathania salitolerans NBRC 104436.</title>
        <authorList>
            <person name="Hosoyama A."/>
            <person name="Uohara A."/>
            <person name="Ohji S."/>
            <person name="Ichikawa N."/>
        </authorList>
    </citation>
    <scope>NUCLEOTIDE SEQUENCE [LARGE SCALE GENOMIC DNA]</scope>
    <source>
        <strain evidence="1 2">NBRC 104436</strain>
    </source>
</reference>
<organism evidence="1 2">
    <name type="scientific">Swaminathania salitolerans</name>
    <dbReference type="NCBI Taxonomy" id="182838"/>
    <lineage>
        <taxon>Bacteria</taxon>
        <taxon>Pseudomonadati</taxon>
        <taxon>Pseudomonadota</taxon>
        <taxon>Alphaproteobacteria</taxon>
        <taxon>Acetobacterales</taxon>
        <taxon>Acetobacteraceae</taxon>
        <taxon>Swaminathania</taxon>
    </lineage>
</organism>
<evidence type="ECO:0000313" key="2">
    <source>
        <dbReference type="Proteomes" id="UP000321405"/>
    </source>
</evidence>
<sequence>MSIVHQPGTIFVMNGLGDGRSHTRGTLVRATRSCPGLAQEDDGAVALPGETILRIDEGTVGA</sequence>
<protein>
    <submittedName>
        <fullName evidence="1">Uncharacterized protein</fullName>
    </submittedName>
</protein>
<name>A0A511BQU6_9PROT</name>
<dbReference type="EMBL" id="BJVC01000002">
    <property type="protein sequence ID" value="GEL02014.1"/>
    <property type="molecule type" value="Genomic_DNA"/>
</dbReference>
<gene>
    <name evidence="1" type="ORF">SSA02_11770</name>
</gene>
<accession>A0A511BQU6</accession>
<dbReference type="AlphaFoldDB" id="A0A511BQU6"/>
<comment type="caution">
    <text evidence="1">The sequence shown here is derived from an EMBL/GenBank/DDBJ whole genome shotgun (WGS) entry which is preliminary data.</text>
</comment>